<keyword evidence="3" id="KW-1185">Reference proteome</keyword>
<keyword evidence="1" id="KW-0472">Membrane</keyword>
<dbReference type="STRING" id="1001240.GY21_18935"/>
<keyword evidence="1" id="KW-0812">Transmembrane</keyword>
<dbReference type="EMBL" id="JPXF01000116">
    <property type="protein sequence ID" value="KGJ71916.1"/>
    <property type="molecule type" value="Genomic_DNA"/>
</dbReference>
<organism evidence="2 3">
    <name type="scientific">Cryobacterium roopkundense</name>
    <dbReference type="NCBI Taxonomy" id="1001240"/>
    <lineage>
        <taxon>Bacteria</taxon>
        <taxon>Bacillati</taxon>
        <taxon>Actinomycetota</taxon>
        <taxon>Actinomycetes</taxon>
        <taxon>Micrococcales</taxon>
        <taxon>Microbacteriaceae</taxon>
        <taxon>Cryobacterium</taxon>
    </lineage>
</organism>
<accession>A0A099J0X1</accession>
<evidence type="ECO:0000313" key="3">
    <source>
        <dbReference type="Proteomes" id="UP000029864"/>
    </source>
</evidence>
<proteinExistence type="predicted"/>
<evidence type="ECO:0000256" key="1">
    <source>
        <dbReference type="SAM" id="Phobius"/>
    </source>
</evidence>
<protein>
    <submittedName>
        <fullName evidence="2">Uncharacterized protein</fullName>
    </submittedName>
</protein>
<dbReference type="Proteomes" id="UP000029864">
    <property type="component" value="Unassembled WGS sequence"/>
</dbReference>
<dbReference type="eggNOG" id="ENOG5032CFW">
    <property type="taxonomic scope" value="Bacteria"/>
</dbReference>
<name>A0A099J0X1_9MICO</name>
<feature type="transmembrane region" description="Helical" evidence="1">
    <location>
        <begin position="115"/>
        <end position="134"/>
    </location>
</feature>
<dbReference type="AlphaFoldDB" id="A0A099J0X1"/>
<comment type="caution">
    <text evidence="2">The sequence shown here is derived from an EMBL/GenBank/DDBJ whole genome shotgun (WGS) entry which is preliminary data.</text>
</comment>
<evidence type="ECO:0000313" key="2">
    <source>
        <dbReference type="EMBL" id="KGJ71916.1"/>
    </source>
</evidence>
<feature type="transmembrane region" description="Helical" evidence="1">
    <location>
        <begin position="35"/>
        <end position="60"/>
    </location>
</feature>
<feature type="transmembrane region" description="Helical" evidence="1">
    <location>
        <begin position="72"/>
        <end position="95"/>
    </location>
</feature>
<keyword evidence="1" id="KW-1133">Transmembrane helix</keyword>
<sequence length="149" mass="16046">MRGIRLGLILLGAALLAWGAYVMFDTVRATRIPGVALWIIAAIILHDAILAPIVFMLGTLISRAGHRFGGTVVVVIEGFVVVGSIMALIVVPAMIATNFRPDNPTVLPLNYGVNLAVFFVVLAVLAAGLAVWLYSRTKRTNERPDTRHS</sequence>
<reference evidence="2 3" key="1">
    <citation type="submission" date="2014-08" db="EMBL/GenBank/DDBJ databases">
        <authorList>
            <person name="Sisinthy S."/>
        </authorList>
    </citation>
    <scope>NUCLEOTIDE SEQUENCE [LARGE SCALE GENOMIC DNA]</scope>
    <source>
        <strain evidence="2 3">RuG17</strain>
    </source>
</reference>
<gene>
    <name evidence="2" type="ORF">GY21_18935</name>
</gene>